<gene>
    <name evidence="1" type="ORF">SAMN05216366_1671</name>
</gene>
<evidence type="ECO:0000313" key="2">
    <source>
        <dbReference type="Proteomes" id="UP000182412"/>
    </source>
</evidence>
<dbReference type="RefSeq" id="WP_081342618.1">
    <property type="nucleotide sequence ID" value="NZ_FNJQ01000067.1"/>
</dbReference>
<dbReference type="OrthoDB" id="1665489at2"/>
<accession>A0A1H0VR09</accession>
<dbReference type="Proteomes" id="UP000182412">
    <property type="component" value="Unassembled WGS sequence"/>
</dbReference>
<name>A0A1H0VR09_SELRU</name>
<sequence length="178" mass="21575">MNSSIYDALSIAYYIDSQDMGARQQAAFLQRVYQEERDCLIEPYRNNQRQFILDVSYWVDYLIDKVTFDKEYSAIQKDLQQLGMSLHVFDYEDEYADIDFYFMQLRLRIRYELTQGYTRIKLRTLLRHYGYKRRSPKIMLHISKCLNHFHLLPTQKGMICDVWDLSLDEMITFKIEQT</sequence>
<dbReference type="EMBL" id="FNJQ01000067">
    <property type="protein sequence ID" value="SDP80638.1"/>
    <property type="molecule type" value="Genomic_DNA"/>
</dbReference>
<evidence type="ECO:0000313" key="1">
    <source>
        <dbReference type="EMBL" id="SDP80638.1"/>
    </source>
</evidence>
<reference evidence="1 2" key="1">
    <citation type="submission" date="2016-10" db="EMBL/GenBank/DDBJ databases">
        <authorList>
            <person name="de Groot N.N."/>
        </authorList>
    </citation>
    <scope>NUCLEOTIDE SEQUENCE [LARGE SCALE GENOMIC DNA]</scope>
    <source>
        <strain evidence="1 2">S137</strain>
    </source>
</reference>
<dbReference type="AlphaFoldDB" id="A0A1H0VR09"/>
<organism evidence="1 2">
    <name type="scientific">Selenomonas ruminantium</name>
    <dbReference type="NCBI Taxonomy" id="971"/>
    <lineage>
        <taxon>Bacteria</taxon>
        <taxon>Bacillati</taxon>
        <taxon>Bacillota</taxon>
        <taxon>Negativicutes</taxon>
        <taxon>Selenomonadales</taxon>
        <taxon>Selenomonadaceae</taxon>
        <taxon>Selenomonas</taxon>
    </lineage>
</organism>
<protein>
    <submittedName>
        <fullName evidence="1">Uncharacterized protein</fullName>
    </submittedName>
</protein>
<proteinExistence type="predicted"/>